<organism evidence="1 2">
    <name type="scientific">Paracoccus thiocyanatus</name>
    <dbReference type="NCBI Taxonomy" id="34006"/>
    <lineage>
        <taxon>Bacteria</taxon>
        <taxon>Pseudomonadati</taxon>
        <taxon>Pseudomonadota</taxon>
        <taxon>Alphaproteobacteria</taxon>
        <taxon>Rhodobacterales</taxon>
        <taxon>Paracoccaceae</taxon>
        <taxon>Paracoccus</taxon>
    </lineage>
</organism>
<proteinExistence type="predicted"/>
<dbReference type="EMBL" id="QFCQ01000032">
    <property type="protein sequence ID" value="RDW13499.1"/>
    <property type="molecule type" value="Genomic_DNA"/>
</dbReference>
<name>A0A3D8PE70_9RHOB</name>
<reference evidence="1 2" key="1">
    <citation type="submission" date="2018-05" db="EMBL/GenBank/DDBJ databases">
        <title>Whole genome sequencing of Paracoccus thiocyanatus SST.</title>
        <authorList>
            <person name="Ghosh W."/>
            <person name="Rameez M.J."/>
            <person name="Roy C."/>
        </authorList>
    </citation>
    <scope>NUCLEOTIDE SEQUENCE [LARGE SCALE GENOMIC DNA]</scope>
    <source>
        <strain evidence="1 2">SST</strain>
    </source>
</reference>
<sequence>MTRKPSFVHEAGGIGDTNAVRFNRVIHMRHWVTDAGSAGGSLFRPCPCVILFLVGRAPHC</sequence>
<accession>A0A3D8PE70</accession>
<dbReference type="AlphaFoldDB" id="A0A3D8PE70"/>
<evidence type="ECO:0000313" key="2">
    <source>
        <dbReference type="Proteomes" id="UP000256679"/>
    </source>
</evidence>
<comment type="caution">
    <text evidence="1">The sequence shown here is derived from an EMBL/GenBank/DDBJ whole genome shotgun (WGS) entry which is preliminary data.</text>
</comment>
<gene>
    <name evidence="1" type="ORF">DIE28_07640</name>
</gene>
<keyword evidence="2" id="KW-1185">Reference proteome</keyword>
<dbReference type="Proteomes" id="UP000256679">
    <property type="component" value="Unassembled WGS sequence"/>
</dbReference>
<evidence type="ECO:0000313" key="1">
    <source>
        <dbReference type="EMBL" id="RDW13499.1"/>
    </source>
</evidence>
<protein>
    <submittedName>
        <fullName evidence="1">Uncharacterized protein</fullName>
    </submittedName>
</protein>